<keyword evidence="8" id="KW-1185">Reference proteome</keyword>
<feature type="transmembrane region" description="Helical" evidence="6">
    <location>
        <begin position="12"/>
        <end position="32"/>
    </location>
</feature>
<name>A0A0D5NJG5_9BACL</name>
<reference evidence="8" key="2">
    <citation type="submission" date="2015-03" db="EMBL/GenBank/DDBJ databases">
        <title>Genome sequence of Paenibacillus beijingensis strain DSM 24997T.</title>
        <authorList>
            <person name="Kwak Y."/>
            <person name="Shin J.-H."/>
        </authorList>
    </citation>
    <scope>NUCLEOTIDE SEQUENCE [LARGE SCALE GENOMIC DNA]</scope>
    <source>
        <strain evidence="8">DSM 24997</strain>
    </source>
</reference>
<evidence type="ECO:0000313" key="8">
    <source>
        <dbReference type="Proteomes" id="UP000032633"/>
    </source>
</evidence>
<feature type="transmembrane region" description="Helical" evidence="6">
    <location>
        <begin position="44"/>
        <end position="65"/>
    </location>
</feature>
<evidence type="ECO:0000256" key="3">
    <source>
        <dbReference type="ARBA" id="ARBA00022692"/>
    </source>
</evidence>
<dbReference type="Proteomes" id="UP000032633">
    <property type="component" value="Chromosome"/>
</dbReference>
<feature type="transmembrane region" description="Helical" evidence="6">
    <location>
        <begin position="188"/>
        <end position="214"/>
    </location>
</feature>
<dbReference type="EMBL" id="CP011058">
    <property type="protein sequence ID" value="AJY75519.1"/>
    <property type="molecule type" value="Genomic_DNA"/>
</dbReference>
<evidence type="ECO:0000256" key="4">
    <source>
        <dbReference type="ARBA" id="ARBA00022989"/>
    </source>
</evidence>
<dbReference type="GO" id="GO:0005886">
    <property type="term" value="C:plasma membrane"/>
    <property type="evidence" value="ECO:0007669"/>
    <property type="project" value="UniProtKB-SubCell"/>
</dbReference>
<dbReference type="PATRIC" id="fig|1126833.4.peg.3122"/>
<dbReference type="KEGG" id="pbj:VN24_14285"/>
<feature type="transmembrane region" description="Helical" evidence="6">
    <location>
        <begin position="256"/>
        <end position="278"/>
    </location>
</feature>
<evidence type="ECO:0000256" key="5">
    <source>
        <dbReference type="ARBA" id="ARBA00023136"/>
    </source>
</evidence>
<organism evidence="7 8">
    <name type="scientific">Paenibacillus beijingensis</name>
    <dbReference type="NCBI Taxonomy" id="1126833"/>
    <lineage>
        <taxon>Bacteria</taxon>
        <taxon>Bacillati</taxon>
        <taxon>Bacillota</taxon>
        <taxon>Bacilli</taxon>
        <taxon>Bacillales</taxon>
        <taxon>Paenibacillaceae</taxon>
        <taxon>Paenibacillus</taxon>
    </lineage>
</organism>
<keyword evidence="4 6" id="KW-1133">Transmembrane helix</keyword>
<feature type="transmembrane region" description="Helical" evidence="6">
    <location>
        <begin position="85"/>
        <end position="104"/>
    </location>
</feature>
<dbReference type="InterPro" id="IPR014108">
    <property type="entry name" value="Caa3-assmbl_CtaG"/>
</dbReference>
<feature type="transmembrane region" description="Helical" evidence="6">
    <location>
        <begin position="116"/>
        <end position="138"/>
    </location>
</feature>
<comment type="subcellular location">
    <subcellularLocation>
        <location evidence="1">Cell membrane</location>
        <topology evidence="1">Multi-pass membrane protein</topology>
    </subcellularLocation>
</comment>
<evidence type="ECO:0000313" key="7">
    <source>
        <dbReference type="EMBL" id="AJY75519.1"/>
    </source>
</evidence>
<protein>
    <submittedName>
        <fullName evidence="7">Cytochrome C oxidase assembly protein</fullName>
    </submittedName>
</protein>
<dbReference type="InterPro" id="IPR019108">
    <property type="entry name" value="Caa3_assmbl_CtaG-rel"/>
</dbReference>
<evidence type="ECO:0000256" key="2">
    <source>
        <dbReference type="ARBA" id="ARBA00022475"/>
    </source>
</evidence>
<dbReference type="AlphaFoldDB" id="A0A0D5NJG5"/>
<dbReference type="HOGENOM" id="CLU_054944_0_1_9"/>
<sequence length="301" mass="33983">MLGLQYFGFEALWSPPLLFGAIALVIGYYYLIGPWRLKRFPEEARATALQQTMFGSGVALLYAAQGGPLNLLGHLMFTFHMLDMSLSYLIAPPLVLLGVPGYIWRFVFSHRGWRPFRWLTHPILTLVAFNMLFSIYHVPLVHDYVMTHFTLHRLFYLVLLVAAFLMWWQITCPVPEWNRLNGLRKMAFVFASGMLLTPACALIIFAGSPMYAVYNDPQVWAKAMGYCVSGDPSQLLKTLGGPSVFSLFSPLEDQQLGGIVMKLIQEVMFGAILAYVFFHWYKKEHADSDTDLPNAGQAGAP</sequence>
<evidence type="ECO:0000256" key="1">
    <source>
        <dbReference type="ARBA" id="ARBA00004651"/>
    </source>
</evidence>
<dbReference type="NCBIfam" id="TIGR02737">
    <property type="entry name" value="caa3_CtaG"/>
    <property type="match status" value="1"/>
</dbReference>
<dbReference type="OrthoDB" id="128422at2"/>
<keyword evidence="5 6" id="KW-0472">Membrane</keyword>
<feature type="transmembrane region" description="Helical" evidence="6">
    <location>
        <begin position="150"/>
        <end position="168"/>
    </location>
</feature>
<keyword evidence="2" id="KW-1003">Cell membrane</keyword>
<dbReference type="STRING" id="1126833.VN24_14285"/>
<proteinExistence type="predicted"/>
<keyword evidence="3 6" id="KW-0812">Transmembrane</keyword>
<accession>A0A0D5NJG5</accession>
<reference evidence="7 8" key="1">
    <citation type="journal article" date="2015" name="J. Biotechnol.">
        <title>Complete genome sequence of Paenibacillus beijingensis 7188(T) (=DSM 24997(T)), a novel rhizobacterium from jujube garden soil.</title>
        <authorList>
            <person name="Kwak Y."/>
            <person name="Shin J.H."/>
        </authorList>
    </citation>
    <scope>NUCLEOTIDE SEQUENCE [LARGE SCALE GENOMIC DNA]</scope>
    <source>
        <strain evidence="7 8">DSM 24997</strain>
    </source>
</reference>
<dbReference type="RefSeq" id="WP_045670948.1">
    <property type="nucleotide sequence ID" value="NZ_CP011058.1"/>
</dbReference>
<gene>
    <name evidence="7" type="ORF">VN24_14285</name>
</gene>
<dbReference type="Pfam" id="PF09678">
    <property type="entry name" value="Caa3_CtaG"/>
    <property type="match status" value="1"/>
</dbReference>
<evidence type="ECO:0000256" key="6">
    <source>
        <dbReference type="SAM" id="Phobius"/>
    </source>
</evidence>